<proteinExistence type="predicted"/>
<dbReference type="Gene3D" id="3.40.50.1820">
    <property type="entry name" value="alpha/beta hydrolase"/>
    <property type="match status" value="1"/>
</dbReference>
<evidence type="ECO:0000313" key="2">
    <source>
        <dbReference type="EMBL" id="KPM43898.1"/>
    </source>
</evidence>
<keyword evidence="3" id="KW-1185">Reference proteome</keyword>
<gene>
    <name evidence="2" type="ORF">AK830_g2569</name>
</gene>
<dbReference type="Proteomes" id="UP000050424">
    <property type="component" value="Unassembled WGS sequence"/>
</dbReference>
<keyword evidence="1" id="KW-0378">Hydrolase</keyword>
<dbReference type="GO" id="GO:0016042">
    <property type="term" value="P:lipid catabolic process"/>
    <property type="evidence" value="ECO:0007669"/>
    <property type="project" value="InterPro"/>
</dbReference>
<dbReference type="AlphaFoldDB" id="A0A0P7BRL8"/>
<organism evidence="2 3">
    <name type="scientific">Neonectria ditissima</name>
    <dbReference type="NCBI Taxonomy" id="78410"/>
    <lineage>
        <taxon>Eukaryota</taxon>
        <taxon>Fungi</taxon>
        <taxon>Dikarya</taxon>
        <taxon>Ascomycota</taxon>
        <taxon>Pezizomycotina</taxon>
        <taxon>Sordariomycetes</taxon>
        <taxon>Hypocreomycetidae</taxon>
        <taxon>Hypocreales</taxon>
        <taxon>Nectriaceae</taxon>
        <taxon>Neonectria</taxon>
    </lineage>
</organism>
<dbReference type="OrthoDB" id="2373480at2759"/>
<evidence type="ECO:0000256" key="1">
    <source>
        <dbReference type="ARBA" id="ARBA00022801"/>
    </source>
</evidence>
<dbReference type="PANTHER" id="PTHR34853">
    <property type="match status" value="1"/>
</dbReference>
<dbReference type="Pfam" id="PF03583">
    <property type="entry name" value="LIP"/>
    <property type="match status" value="1"/>
</dbReference>
<dbReference type="EMBL" id="LKCW01000025">
    <property type="protein sequence ID" value="KPM43898.1"/>
    <property type="molecule type" value="Genomic_DNA"/>
</dbReference>
<evidence type="ECO:0000313" key="3">
    <source>
        <dbReference type="Proteomes" id="UP000050424"/>
    </source>
</evidence>
<dbReference type="InterPro" id="IPR029058">
    <property type="entry name" value="AB_hydrolase_fold"/>
</dbReference>
<protein>
    <submittedName>
        <fullName evidence="2">Uncharacterized protein</fullName>
    </submittedName>
</protein>
<accession>A0A0P7BRL8</accession>
<dbReference type="PANTHER" id="PTHR34853:SF5">
    <property type="entry name" value="LIP-DOMAIN-CONTAINING PROTEIN-RELATED"/>
    <property type="match status" value="1"/>
</dbReference>
<dbReference type="InterPro" id="IPR005152">
    <property type="entry name" value="Lipase_secreted"/>
</dbReference>
<sequence length="202" mass="22235">MSEVCLRCHCTGLAPSAILGLTSQYLDVQKYLLKQLKTSGPYNKTGFLAAKDFTVVEAGYAYAGEDIADYFKKGAATFRDPKLLTIINRDGIMGYHGVPQWPLFVYKAINDEISKVADTDALVKRYCEVGANILYQRNTKGTHSEEAYYGLSAAVQWLAAVLTGSYAEVYEASGCTIQNVTRNDTSSPLTKRDAINGVFTLW</sequence>
<dbReference type="GO" id="GO:0004806">
    <property type="term" value="F:triacylglycerol lipase activity"/>
    <property type="evidence" value="ECO:0007669"/>
    <property type="project" value="InterPro"/>
</dbReference>
<name>A0A0P7BRL8_9HYPO</name>
<comment type="caution">
    <text evidence="2">The sequence shown here is derived from an EMBL/GenBank/DDBJ whole genome shotgun (WGS) entry which is preliminary data.</text>
</comment>
<reference evidence="2 3" key="1">
    <citation type="submission" date="2015-09" db="EMBL/GenBank/DDBJ databases">
        <title>Draft genome of a European isolate of the apple canker pathogen Neonectria ditissima.</title>
        <authorList>
            <person name="Gomez-Cortecero A."/>
            <person name="Harrison R.J."/>
            <person name="Armitage A.D."/>
        </authorList>
    </citation>
    <scope>NUCLEOTIDE SEQUENCE [LARGE SCALE GENOMIC DNA]</scope>
    <source>
        <strain evidence="2 3">R09/05</strain>
    </source>
</reference>